<dbReference type="Gene3D" id="3.30.310.50">
    <property type="entry name" value="Alpha-D-phosphohexomutase, C-terminal domain"/>
    <property type="match status" value="1"/>
</dbReference>
<reference evidence="1 2" key="1">
    <citation type="submission" date="2018-01" db="EMBL/GenBank/DDBJ databases">
        <title>Denitrification phenotypes of diverse strains of Pseudomonas stutzeri.</title>
        <authorList>
            <person name="Milligan D.A."/>
            <person name="Bergaust L."/>
            <person name="Bakken L.R."/>
            <person name="Frostegard A."/>
        </authorList>
    </citation>
    <scope>NUCLEOTIDE SEQUENCE [LARGE SCALE GENOMIC DNA]</scope>
    <source>
        <strain evidence="1 2">KC</strain>
    </source>
</reference>
<dbReference type="PIRSF" id="PIRSF028291">
    <property type="entry name" value="UCP028291"/>
    <property type="match status" value="1"/>
</dbReference>
<organism evidence="1 2">
    <name type="scientific">Stutzerimonas stutzeri</name>
    <name type="common">Pseudomonas stutzeri</name>
    <dbReference type="NCBI Taxonomy" id="316"/>
    <lineage>
        <taxon>Bacteria</taxon>
        <taxon>Pseudomonadati</taxon>
        <taxon>Pseudomonadota</taxon>
        <taxon>Gammaproteobacteria</taxon>
        <taxon>Pseudomonadales</taxon>
        <taxon>Pseudomonadaceae</taxon>
        <taxon>Stutzerimonas</taxon>
    </lineage>
</organism>
<dbReference type="InterPro" id="IPR014543">
    <property type="entry name" value="UCP028291"/>
</dbReference>
<evidence type="ECO:0000313" key="2">
    <source>
        <dbReference type="Proteomes" id="UP000235925"/>
    </source>
</evidence>
<evidence type="ECO:0000313" key="1">
    <source>
        <dbReference type="EMBL" id="PNF80064.1"/>
    </source>
</evidence>
<comment type="caution">
    <text evidence="1">The sequence shown here is derived from an EMBL/GenBank/DDBJ whole genome shotgun (WGS) entry which is preliminary data.</text>
</comment>
<sequence>MYQSHARITAENPERLIKRLCNHWRHKFPVQLDEQGGVIELPLGRCNLQAREGWLDAHLESPDQEQLQQLQKVAADHLIRMAGDEPLTVNWQQ</sequence>
<gene>
    <name evidence="1" type="ORF">CXK92_15755</name>
</gene>
<dbReference type="OrthoDB" id="9806511at2"/>
<dbReference type="EMBL" id="POUN01000004">
    <property type="protein sequence ID" value="PNF80064.1"/>
    <property type="molecule type" value="Genomic_DNA"/>
</dbReference>
<dbReference type="AlphaFoldDB" id="A0A2N8S0A2"/>
<proteinExistence type="predicted"/>
<accession>A0A2N8S0A2</accession>
<dbReference type="Proteomes" id="UP000235925">
    <property type="component" value="Unassembled WGS sequence"/>
</dbReference>
<protein>
    <submittedName>
        <fullName evidence="1">DUF2218 domain-containing protein</fullName>
    </submittedName>
</protein>
<dbReference type="Pfam" id="PF09981">
    <property type="entry name" value="DUF2218"/>
    <property type="match status" value="1"/>
</dbReference>
<name>A0A2N8S0A2_STUST</name>